<dbReference type="PANTHER" id="PTHR23502:SF33">
    <property type="entry name" value="MAJOR FACILITATOR SUPERFAMILY (MFS) PROFILE DOMAIN-CONTAINING PROTEIN-RELATED"/>
    <property type="match status" value="1"/>
</dbReference>
<keyword evidence="4 5" id="KW-0472">Membrane</keyword>
<keyword evidence="8" id="KW-1185">Reference proteome</keyword>
<evidence type="ECO:0000256" key="5">
    <source>
        <dbReference type="SAM" id="Phobius"/>
    </source>
</evidence>
<dbReference type="Proteomes" id="UP000799444">
    <property type="component" value="Unassembled WGS sequence"/>
</dbReference>
<evidence type="ECO:0000256" key="2">
    <source>
        <dbReference type="ARBA" id="ARBA00022692"/>
    </source>
</evidence>
<dbReference type="GO" id="GO:0016020">
    <property type="term" value="C:membrane"/>
    <property type="evidence" value="ECO:0007669"/>
    <property type="project" value="UniProtKB-SubCell"/>
</dbReference>
<feature type="transmembrane region" description="Helical" evidence="5">
    <location>
        <begin position="438"/>
        <end position="459"/>
    </location>
</feature>
<comment type="subcellular location">
    <subcellularLocation>
        <location evidence="1">Membrane</location>
        <topology evidence="1">Multi-pass membrane protein</topology>
    </subcellularLocation>
</comment>
<feature type="transmembrane region" description="Helical" evidence="5">
    <location>
        <begin position="97"/>
        <end position="115"/>
    </location>
</feature>
<keyword evidence="2 5" id="KW-0812">Transmembrane</keyword>
<dbReference type="InterPro" id="IPR036259">
    <property type="entry name" value="MFS_trans_sf"/>
</dbReference>
<evidence type="ECO:0000313" key="7">
    <source>
        <dbReference type="EMBL" id="KAF2726914.1"/>
    </source>
</evidence>
<evidence type="ECO:0000259" key="6">
    <source>
        <dbReference type="PROSITE" id="PS50850"/>
    </source>
</evidence>
<name>A0A9P4UU87_9PLEO</name>
<gene>
    <name evidence="7" type="ORF">EJ04DRAFT_596778</name>
</gene>
<dbReference type="Pfam" id="PF07690">
    <property type="entry name" value="MFS_1"/>
    <property type="match status" value="1"/>
</dbReference>
<feature type="transmembrane region" description="Helical" evidence="5">
    <location>
        <begin position="218"/>
        <end position="237"/>
    </location>
</feature>
<dbReference type="InterPro" id="IPR011701">
    <property type="entry name" value="MFS"/>
</dbReference>
<dbReference type="FunFam" id="1.20.1250.20:FF:000011">
    <property type="entry name" value="MFS multidrug transporter, putative"/>
    <property type="match status" value="1"/>
</dbReference>
<keyword evidence="3 5" id="KW-1133">Transmembrane helix</keyword>
<evidence type="ECO:0000256" key="4">
    <source>
        <dbReference type="ARBA" id="ARBA00023136"/>
    </source>
</evidence>
<dbReference type="PROSITE" id="PS50850">
    <property type="entry name" value="MFS"/>
    <property type="match status" value="1"/>
</dbReference>
<dbReference type="Gene3D" id="1.20.1250.20">
    <property type="entry name" value="MFS general substrate transporter like domains"/>
    <property type="match status" value="1"/>
</dbReference>
<feature type="transmembrane region" description="Helical" evidence="5">
    <location>
        <begin position="373"/>
        <end position="392"/>
    </location>
</feature>
<accession>A0A9P4UU87</accession>
<feature type="transmembrane region" description="Helical" evidence="5">
    <location>
        <begin position="163"/>
        <end position="182"/>
    </location>
</feature>
<dbReference type="PANTHER" id="PTHR23502">
    <property type="entry name" value="MAJOR FACILITATOR SUPERFAMILY"/>
    <property type="match status" value="1"/>
</dbReference>
<dbReference type="SUPFAM" id="SSF103473">
    <property type="entry name" value="MFS general substrate transporter"/>
    <property type="match status" value="1"/>
</dbReference>
<feature type="transmembrane region" description="Helical" evidence="5">
    <location>
        <begin position="398"/>
        <end position="426"/>
    </location>
</feature>
<dbReference type="AlphaFoldDB" id="A0A9P4UU87"/>
<dbReference type="GO" id="GO:0022857">
    <property type="term" value="F:transmembrane transporter activity"/>
    <property type="evidence" value="ECO:0007669"/>
    <property type="project" value="InterPro"/>
</dbReference>
<feature type="transmembrane region" description="Helical" evidence="5">
    <location>
        <begin position="465"/>
        <end position="487"/>
    </location>
</feature>
<evidence type="ECO:0000256" key="3">
    <source>
        <dbReference type="ARBA" id="ARBA00022989"/>
    </source>
</evidence>
<feature type="domain" description="Major facilitator superfamily (MFS) profile" evidence="6">
    <location>
        <begin position="59"/>
        <end position="494"/>
    </location>
</feature>
<proteinExistence type="predicted"/>
<reference evidence="7" key="1">
    <citation type="journal article" date="2020" name="Stud. Mycol.">
        <title>101 Dothideomycetes genomes: a test case for predicting lifestyles and emergence of pathogens.</title>
        <authorList>
            <person name="Haridas S."/>
            <person name="Albert R."/>
            <person name="Binder M."/>
            <person name="Bloem J."/>
            <person name="Labutti K."/>
            <person name="Salamov A."/>
            <person name="Andreopoulos B."/>
            <person name="Baker S."/>
            <person name="Barry K."/>
            <person name="Bills G."/>
            <person name="Bluhm B."/>
            <person name="Cannon C."/>
            <person name="Castanera R."/>
            <person name="Culley D."/>
            <person name="Daum C."/>
            <person name="Ezra D."/>
            <person name="Gonzalez J."/>
            <person name="Henrissat B."/>
            <person name="Kuo A."/>
            <person name="Liang C."/>
            <person name="Lipzen A."/>
            <person name="Lutzoni F."/>
            <person name="Magnuson J."/>
            <person name="Mondo S."/>
            <person name="Nolan M."/>
            <person name="Ohm R."/>
            <person name="Pangilinan J."/>
            <person name="Park H.-J."/>
            <person name="Ramirez L."/>
            <person name="Alfaro M."/>
            <person name="Sun H."/>
            <person name="Tritt A."/>
            <person name="Yoshinaga Y."/>
            <person name="Zwiers L.-H."/>
            <person name="Turgeon B."/>
            <person name="Goodwin S."/>
            <person name="Spatafora J."/>
            <person name="Crous P."/>
            <person name="Grigoriev I."/>
        </authorList>
    </citation>
    <scope>NUCLEOTIDE SEQUENCE</scope>
    <source>
        <strain evidence="7">CBS 125425</strain>
    </source>
</reference>
<feature type="transmembrane region" description="Helical" evidence="5">
    <location>
        <begin position="194"/>
        <end position="212"/>
    </location>
</feature>
<dbReference type="OrthoDB" id="5296287at2759"/>
<feature type="transmembrane region" description="Helical" evidence="5">
    <location>
        <begin position="293"/>
        <end position="320"/>
    </location>
</feature>
<organism evidence="7 8">
    <name type="scientific">Polyplosphaeria fusca</name>
    <dbReference type="NCBI Taxonomy" id="682080"/>
    <lineage>
        <taxon>Eukaryota</taxon>
        <taxon>Fungi</taxon>
        <taxon>Dikarya</taxon>
        <taxon>Ascomycota</taxon>
        <taxon>Pezizomycotina</taxon>
        <taxon>Dothideomycetes</taxon>
        <taxon>Pleosporomycetidae</taxon>
        <taxon>Pleosporales</taxon>
        <taxon>Tetraplosphaeriaceae</taxon>
        <taxon>Polyplosphaeria</taxon>
    </lineage>
</organism>
<comment type="caution">
    <text evidence="7">The sequence shown here is derived from an EMBL/GenBank/DDBJ whole genome shotgun (WGS) entry which is preliminary data.</text>
</comment>
<protein>
    <submittedName>
        <fullName evidence="7">MFS general substrate transporter</fullName>
    </submittedName>
</protein>
<evidence type="ECO:0000313" key="8">
    <source>
        <dbReference type="Proteomes" id="UP000799444"/>
    </source>
</evidence>
<dbReference type="InterPro" id="IPR020846">
    <property type="entry name" value="MFS_dom"/>
</dbReference>
<feature type="transmembrane region" description="Helical" evidence="5">
    <location>
        <begin position="332"/>
        <end position="352"/>
    </location>
</feature>
<evidence type="ECO:0000256" key="1">
    <source>
        <dbReference type="ARBA" id="ARBA00004141"/>
    </source>
</evidence>
<dbReference type="EMBL" id="ML996373">
    <property type="protein sequence ID" value="KAF2726914.1"/>
    <property type="molecule type" value="Genomic_DNA"/>
</dbReference>
<dbReference type="CDD" id="cd17323">
    <property type="entry name" value="MFS_Tpo1_MDR_like"/>
    <property type="match status" value="1"/>
</dbReference>
<sequence length="501" mass="53989">MASEGRQNVSLAHSLAAPDVHGEMPDATLTSVGSEVVLGFSEDDPENPLNWKPTDKWLIIAQLSALSFINPMASSMVAPTVEQTGQALGCDSSTLQAFAVSVFLIGYLAGGSIFAPLSELYGRRLASLHPLEGSNWFFALMNVCCAFSPNFSVLIFLRFLVGVGASGCLVIGSGIVADLFRLEERGKVISISSICPLIGPVIGPICGGFLAESAGWKWVYWLLAILSAALGALMVLFNRETNHRVLLDRRALRRRRRSSGPNLAPLSEKKEAKTAYILLALARPIKLLCLSPVAFLLSIYLAVVYGLLYLLFATIAMVFVEQYGWSTGLTGLSFLGVGVGQIVGILVVGYISDASVSRRTQANNGKFEPEMRLAPSIWFAWLIPISFFIYGWTVDKKIHWIAPIIGMFPFGVGLMVVFALISTYVIDAFTDYAASAQACVTMTRSAVGGVLPLVAPAMYSRLGLGWGNTLLGFLAAALIVPGPALIFRYGGVLRQKYNVKL</sequence>